<dbReference type="EMBL" id="CP000583">
    <property type="protein sequence ID" value="ABO94872.1"/>
    <property type="molecule type" value="Genomic_DNA"/>
</dbReference>
<reference evidence="4 5" key="1">
    <citation type="journal article" date="2007" name="Proc. Natl. Acad. Sci. U.S.A.">
        <title>The tiny eukaryote Ostreococcus provides genomic insights into the paradox of plankton speciation.</title>
        <authorList>
            <person name="Palenik B."/>
            <person name="Grimwood J."/>
            <person name="Aerts A."/>
            <person name="Rouze P."/>
            <person name="Salamov A."/>
            <person name="Putnam N."/>
            <person name="Dupont C."/>
            <person name="Jorgensen R."/>
            <person name="Derelle E."/>
            <person name="Rombauts S."/>
            <person name="Zhou K."/>
            <person name="Otillar R."/>
            <person name="Merchant S.S."/>
            <person name="Podell S."/>
            <person name="Gaasterland T."/>
            <person name="Napoli C."/>
            <person name="Gendler K."/>
            <person name="Manuell A."/>
            <person name="Tai V."/>
            <person name="Vallon O."/>
            <person name="Piganeau G."/>
            <person name="Jancek S."/>
            <person name="Heijde M."/>
            <person name="Jabbari K."/>
            <person name="Bowler C."/>
            <person name="Lohr M."/>
            <person name="Robbens S."/>
            <person name="Werner G."/>
            <person name="Dubchak I."/>
            <person name="Pazour G.J."/>
            <person name="Ren Q."/>
            <person name="Paulsen I."/>
            <person name="Delwiche C."/>
            <person name="Schmutz J."/>
            <person name="Rokhsar D."/>
            <person name="Van de Peer Y."/>
            <person name="Moreau H."/>
            <person name="Grigoriev I.V."/>
        </authorList>
    </citation>
    <scope>NUCLEOTIDE SEQUENCE [LARGE SCALE GENOMIC DNA]</scope>
    <source>
        <strain evidence="4 5">CCE9901</strain>
    </source>
</reference>
<sequence length="209" mass="22301">MLGEETPSARELVPDRRWYTLVKIHDDGCTVAVSDAELAMLEASILKENVGGGANAWTRPSSMRPCSSEEDGSGGRWAPDDAEEYEECGASGRGGDSMSAWEDSEVSRLPSAAPGVAGHTKPGGPCDHCGALDSPQWRRGPASKPMLCNACGTRYRRTNNLGPSPSSRMATPEKRKATAVQQNDTPRGKKNARCGAIGEKFSRANAMVY</sequence>
<dbReference type="OMA" id="RESEWPG"/>
<dbReference type="AlphaFoldDB" id="A4RTZ2"/>
<dbReference type="Pfam" id="PF00320">
    <property type="entry name" value="GATA"/>
    <property type="match status" value="1"/>
</dbReference>
<dbReference type="STRING" id="436017.A4RTZ2"/>
<dbReference type="RefSeq" id="XP_001416579.1">
    <property type="nucleotide sequence ID" value="XM_001416542.1"/>
</dbReference>
<keyword evidence="1" id="KW-0863">Zinc-finger</keyword>
<organism evidence="4 5">
    <name type="scientific">Ostreococcus lucimarinus (strain CCE9901)</name>
    <dbReference type="NCBI Taxonomy" id="436017"/>
    <lineage>
        <taxon>Eukaryota</taxon>
        <taxon>Viridiplantae</taxon>
        <taxon>Chlorophyta</taxon>
        <taxon>Mamiellophyceae</taxon>
        <taxon>Mamiellales</taxon>
        <taxon>Bathycoccaceae</taxon>
        <taxon>Ostreococcus</taxon>
    </lineage>
</organism>
<accession>A4RTZ2</accession>
<dbReference type="InterPro" id="IPR013088">
    <property type="entry name" value="Znf_NHR/GATA"/>
</dbReference>
<dbReference type="GO" id="GO:0006355">
    <property type="term" value="P:regulation of DNA-templated transcription"/>
    <property type="evidence" value="ECO:0007669"/>
    <property type="project" value="InterPro"/>
</dbReference>
<evidence type="ECO:0000259" key="3">
    <source>
        <dbReference type="PROSITE" id="PS50114"/>
    </source>
</evidence>
<keyword evidence="1" id="KW-0862">Zinc</keyword>
<feature type="domain" description="GATA-type" evidence="3">
    <location>
        <begin position="120"/>
        <end position="175"/>
    </location>
</feature>
<evidence type="ECO:0000256" key="1">
    <source>
        <dbReference type="PROSITE-ProRule" id="PRU00094"/>
    </source>
</evidence>
<gene>
    <name evidence="4" type="ORF">OSTLU_30438</name>
</gene>
<dbReference type="PROSITE" id="PS50114">
    <property type="entry name" value="GATA_ZN_FINGER_2"/>
    <property type="match status" value="1"/>
</dbReference>
<dbReference type="GO" id="GO:0043565">
    <property type="term" value="F:sequence-specific DNA binding"/>
    <property type="evidence" value="ECO:0007669"/>
    <property type="project" value="InterPro"/>
</dbReference>
<dbReference type="HOGENOM" id="CLU_1391915_0_0_1"/>
<evidence type="ECO:0000313" key="4">
    <source>
        <dbReference type="EMBL" id="ABO94872.1"/>
    </source>
</evidence>
<dbReference type="CDD" id="cd00202">
    <property type="entry name" value="ZnF_GATA"/>
    <property type="match status" value="1"/>
</dbReference>
<dbReference type="GO" id="GO:0008270">
    <property type="term" value="F:zinc ion binding"/>
    <property type="evidence" value="ECO:0007669"/>
    <property type="project" value="UniProtKB-KW"/>
</dbReference>
<dbReference type="Gene3D" id="3.30.50.10">
    <property type="entry name" value="Erythroid Transcription Factor GATA-1, subunit A"/>
    <property type="match status" value="1"/>
</dbReference>
<proteinExistence type="predicted"/>
<feature type="compositionally biased region" description="Polar residues" evidence="2">
    <location>
        <begin position="158"/>
        <end position="169"/>
    </location>
</feature>
<keyword evidence="5" id="KW-1185">Reference proteome</keyword>
<evidence type="ECO:0000313" key="5">
    <source>
        <dbReference type="Proteomes" id="UP000001568"/>
    </source>
</evidence>
<name>A4RTZ2_OSTLU</name>
<dbReference type="SMART" id="SM00401">
    <property type="entry name" value="ZnF_GATA"/>
    <property type="match status" value="1"/>
</dbReference>
<dbReference type="OrthoDB" id="515401at2759"/>
<dbReference type="GeneID" id="5000593"/>
<protein>
    <recommendedName>
        <fullName evidence="3">GATA-type domain-containing protein</fullName>
    </recommendedName>
</protein>
<feature type="region of interest" description="Disordered" evidence="2">
    <location>
        <begin position="158"/>
        <end position="192"/>
    </location>
</feature>
<dbReference type="eggNOG" id="KOG1601">
    <property type="taxonomic scope" value="Eukaryota"/>
</dbReference>
<dbReference type="SUPFAM" id="SSF57716">
    <property type="entry name" value="Glucocorticoid receptor-like (DNA-binding domain)"/>
    <property type="match status" value="1"/>
</dbReference>
<dbReference type="KEGG" id="olu:OSTLU_30438"/>
<dbReference type="InterPro" id="IPR000679">
    <property type="entry name" value="Znf_GATA"/>
</dbReference>
<feature type="region of interest" description="Disordered" evidence="2">
    <location>
        <begin position="58"/>
        <end position="100"/>
    </location>
</feature>
<keyword evidence="1" id="KW-0479">Metal-binding</keyword>
<dbReference type="Proteomes" id="UP000001568">
    <property type="component" value="Chromosome 3"/>
</dbReference>
<dbReference type="Gramene" id="ABO94872">
    <property type="protein sequence ID" value="ABO94872"/>
    <property type="gene ID" value="OSTLU_30438"/>
</dbReference>
<evidence type="ECO:0000256" key="2">
    <source>
        <dbReference type="SAM" id="MobiDB-lite"/>
    </source>
</evidence>